<dbReference type="GeneID" id="94831707"/>
<sequence length="606" mass="72251">MENRDAKGAAPQRPQQPQRRKSQHSSSGSHKDSFLISSVAELHNHLKEVLEYDNSIVGKAEQLMEIASKIDIFENRLKYRHNKLSEEKQILENKMKSLNGKKDVIRNNIDGEIIDLEQKFDVYENQLKHVIEQSKLITPIIEDAKKRYHELCNQLLELKEIKNKIQIIIENQTEIDISEIKNEVEKTKSNILRISHKIEKFEKLESDIERYENDIKRIDGKVQNKINQKKEIYDHIINQNCSEINKIKKYIRKQNRIYEKIEIDEKKNLINSIIHNISNIGDRLNHLKTEKWKILQQIELQRQYSTFKKNKYQAMREYFIDQIEAFPTIAFPSKETLSEIKETFMKKRRSNDRLQRMEAQLKKLIVTESKVKNNMKKVNEKILREGNLSILLDKLDSKLNEICDESVKFSNINQKYVQEKALLQFLNEIQQNVFLKEKEEIYLKEKDKELILPKFPIENIQMKNQNELKLNKLSTKFEEIQKKILSMLSDIDNLQNANEKMKKQINQLTEQKNKLEKKNYYQNHHHNNNVNEMYADVTDLLAGKRKEIYDLSQLVEMKKKSISSRKKKLERSCEHFFTIIQEYGRTWRDAATNPNLPKHKLIFYNE</sequence>
<feature type="region of interest" description="Disordered" evidence="2">
    <location>
        <begin position="1"/>
        <end position="32"/>
    </location>
</feature>
<accession>A0A1J4L3V2</accession>
<dbReference type="VEuPathDB" id="TrichDB:TRFO_13051"/>
<feature type="coiled-coil region" evidence="1">
    <location>
        <begin position="74"/>
        <end position="228"/>
    </location>
</feature>
<feature type="coiled-coil region" evidence="1">
    <location>
        <begin position="347"/>
        <end position="374"/>
    </location>
</feature>
<organism evidence="3 4">
    <name type="scientific">Tritrichomonas foetus</name>
    <dbReference type="NCBI Taxonomy" id="1144522"/>
    <lineage>
        <taxon>Eukaryota</taxon>
        <taxon>Metamonada</taxon>
        <taxon>Parabasalia</taxon>
        <taxon>Tritrichomonadida</taxon>
        <taxon>Tritrichomonadidae</taxon>
        <taxon>Tritrichomonas</taxon>
    </lineage>
</organism>
<evidence type="ECO:0000256" key="2">
    <source>
        <dbReference type="SAM" id="MobiDB-lite"/>
    </source>
</evidence>
<protein>
    <submittedName>
        <fullName evidence="3">Uncharacterized protein</fullName>
    </submittedName>
</protein>
<keyword evidence="1" id="KW-0175">Coiled coil</keyword>
<dbReference type="RefSeq" id="XP_068369766.1">
    <property type="nucleotide sequence ID" value="XM_068497003.1"/>
</dbReference>
<evidence type="ECO:0000313" key="3">
    <source>
        <dbReference type="EMBL" id="OHT16630.1"/>
    </source>
</evidence>
<gene>
    <name evidence="3" type="ORF">TRFO_13051</name>
</gene>
<name>A0A1J4L3V2_9EUKA</name>
<proteinExistence type="predicted"/>
<dbReference type="Proteomes" id="UP000179807">
    <property type="component" value="Unassembled WGS sequence"/>
</dbReference>
<dbReference type="EMBL" id="MLAK01000089">
    <property type="protein sequence ID" value="OHT16630.1"/>
    <property type="molecule type" value="Genomic_DNA"/>
</dbReference>
<evidence type="ECO:0000256" key="1">
    <source>
        <dbReference type="SAM" id="Coils"/>
    </source>
</evidence>
<dbReference type="AlphaFoldDB" id="A0A1J4L3V2"/>
<feature type="coiled-coil region" evidence="1">
    <location>
        <begin position="463"/>
        <end position="518"/>
    </location>
</feature>
<keyword evidence="4" id="KW-1185">Reference proteome</keyword>
<evidence type="ECO:0000313" key="4">
    <source>
        <dbReference type="Proteomes" id="UP000179807"/>
    </source>
</evidence>
<comment type="caution">
    <text evidence="3">The sequence shown here is derived from an EMBL/GenBank/DDBJ whole genome shotgun (WGS) entry which is preliminary data.</text>
</comment>
<reference evidence="3" key="1">
    <citation type="submission" date="2016-10" db="EMBL/GenBank/DDBJ databases">
        <authorList>
            <person name="Benchimol M."/>
            <person name="Almeida L.G."/>
            <person name="Vasconcelos A.T."/>
            <person name="Perreira-Neves A."/>
            <person name="Rosa I.A."/>
            <person name="Tasca T."/>
            <person name="Bogo M.R."/>
            <person name="de Souza W."/>
        </authorList>
    </citation>
    <scope>NUCLEOTIDE SEQUENCE [LARGE SCALE GENOMIC DNA]</scope>
    <source>
        <strain evidence="3">K</strain>
    </source>
</reference>